<reference evidence="3" key="1">
    <citation type="journal article" date="2021" name="Syst. Appl. Microbiol.">
        <title>Roseomonas hellenica sp. nov., isolated from roots of wild-growing Alkanna tinctoria.</title>
        <authorList>
            <person name="Rat A."/>
            <person name="Naranjo H.D."/>
            <person name="Lebbe L."/>
            <person name="Cnockaert M."/>
            <person name="Krigas N."/>
            <person name="Grigoriadou K."/>
            <person name="Maloupa E."/>
            <person name="Willems A."/>
        </authorList>
    </citation>
    <scope>NUCLEOTIDE SEQUENCE [LARGE SCALE GENOMIC DNA]</scope>
    <source>
        <strain evidence="3">LMG 31159</strain>
    </source>
</reference>
<sequence>MVRITRAAHPLWSGADAAMVGGRWNAVGVPVIYAASSKALAMLEVLVQGGDMAAPRHAVTATIPDDLPIEELTTLPHGWQEIDSPAAMAAGTAWAVSGRTAVLRVPSVIVPEEANYLINPLHPDAARIVVDDPVRVEWDPRLFGIPGP</sequence>
<name>A0ABS5EJ09_9PROT</name>
<keyword evidence="3" id="KW-1185">Reference proteome</keyword>
<gene>
    <name evidence="2" type="ORF">GXW78_15070</name>
</gene>
<feature type="domain" description="RES" evidence="1">
    <location>
        <begin position="11"/>
        <end position="132"/>
    </location>
</feature>
<evidence type="ECO:0000313" key="2">
    <source>
        <dbReference type="EMBL" id="MBR0650993.1"/>
    </source>
</evidence>
<evidence type="ECO:0000313" key="3">
    <source>
        <dbReference type="Proteomes" id="UP000698752"/>
    </source>
</evidence>
<dbReference type="EMBL" id="JAAEDI010000015">
    <property type="protein sequence ID" value="MBR0650993.1"/>
    <property type="molecule type" value="Genomic_DNA"/>
</dbReference>
<dbReference type="Pfam" id="PF08808">
    <property type="entry name" value="RES"/>
    <property type="match status" value="1"/>
</dbReference>
<evidence type="ECO:0000259" key="1">
    <source>
        <dbReference type="SMART" id="SM00953"/>
    </source>
</evidence>
<accession>A0ABS5EJ09</accession>
<dbReference type="Proteomes" id="UP000698752">
    <property type="component" value="Unassembled WGS sequence"/>
</dbReference>
<comment type="caution">
    <text evidence="2">The sequence shown here is derived from an EMBL/GenBank/DDBJ whole genome shotgun (WGS) entry which is preliminary data.</text>
</comment>
<organism evidence="2 3">
    <name type="scientific">Neoroseomonas terrae</name>
    <dbReference type="NCBI Taxonomy" id="424799"/>
    <lineage>
        <taxon>Bacteria</taxon>
        <taxon>Pseudomonadati</taxon>
        <taxon>Pseudomonadota</taxon>
        <taxon>Alphaproteobacteria</taxon>
        <taxon>Acetobacterales</taxon>
        <taxon>Acetobacteraceae</taxon>
        <taxon>Neoroseomonas</taxon>
    </lineage>
</organism>
<protein>
    <submittedName>
        <fullName evidence="2">RES domain-containing protein</fullName>
    </submittedName>
</protein>
<dbReference type="SMART" id="SM00953">
    <property type="entry name" value="RES"/>
    <property type="match status" value="1"/>
</dbReference>
<proteinExistence type="predicted"/>
<dbReference type="InterPro" id="IPR014914">
    <property type="entry name" value="RES_dom"/>
</dbReference>